<evidence type="ECO:0000313" key="2">
    <source>
        <dbReference type="EMBL" id="KAH9287665.1"/>
    </source>
</evidence>
<sequence length="53" mass="5397">AFGGRGWVTQDDNGGAVKVVVRDNVEGTSWGEGNDMGNDEDTGSGVGIGGRKD</sequence>
<reference evidence="2 3" key="1">
    <citation type="journal article" date="2021" name="Nat. Plants">
        <title>The Taxus genome provides insights into paclitaxel biosynthesis.</title>
        <authorList>
            <person name="Xiong X."/>
            <person name="Gou J."/>
            <person name="Liao Q."/>
            <person name="Li Y."/>
            <person name="Zhou Q."/>
            <person name="Bi G."/>
            <person name="Li C."/>
            <person name="Du R."/>
            <person name="Wang X."/>
            <person name="Sun T."/>
            <person name="Guo L."/>
            <person name="Liang H."/>
            <person name="Lu P."/>
            <person name="Wu Y."/>
            <person name="Zhang Z."/>
            <person name="Ro D.K."/>
            <person name="Shang Y."/>
            <person name="Huang S."/>
            <person name="Yan J."/>
        </authorList>
    </citation>
    <scope>NUCLEOTIDE SEQUENCE [LARGE SCALE GENOMIC DNA]</scope>
    <source>
        <strain evidence="2">Ta-2019</strain>
    </source>
</reference>
<name>A0AA38F2I7_TAXCH</name>
<protein>
    <submittedName>
        <fullName evidence="2">Uncharacterized protein</fullName>
    </submittedName>
</protein>
<proteinExistence type="predicted"/>
<evidence type="ECO:0000256" key="1">
    <source>
        <dbReference type="SAM" id="MobiDB-lite"/>
    </source>
</evidence>
<dbReference type="Proteomes" id="UP000824469">
    <property type="component" value="Unassembled WGS sequence"/>
</dbReference>
<accession>A0AA38F2I7</accession>
<feature type="non-terminal residue" evidence="2">
    <location>
        <position position="1"/>
    </location>
</feature>
<dbReference type="EMBL" id="JAHRHJ020003813">
    <property type="protein sequence ID" value="KAH9287665.1"/>
    <property type="molecule type" value="Genomic_DNA"/>
</dbReference>
<gene>
    <name evidence="2" type="ORF">KI387_031782</name>
</gene>
<dbReference type="AlphaFoldDB" id="A0AA38F2I7"/>
<feature type="non-terminal residue" evidence="2">
    <location>
        <position position="53"/>
    </location>
</feature>
<keyword evidence="3" id="KW-1185">Reference proteome</keyword>
<evidence type="ECO:0000313" key="3">
    <source>
        <dbReference type="Proteomes" id="UP000824469"/>
    </source>
</evidence>
<feature type="region of interest" description="Disordered" evidence="1">
    <location>
        <begin position="27"/>
        <end position="53"/>
    </location>
</feature>
<organism evidence="2 3">
    <name type="scientific">Taxus chinensis</name>
    <name type="common">Chinese yew</name>
    <name type="synonym">Taxus wallichiana var. chinensis</name>
    <dbReference type="NCBI Taxonomy" id="29808"/>
    <lineage>
        <taxon>Eukaryota</taxon>
        <taxon>Viridiplantae</taxon>
        <taxon>Streptophyta</taxon>
        <taxon>Embryophyta</taxon>
        <taxon>Tracheophyta</taxon>
        <taxon>Spermatophyta</taxon>
        <taxon>Pinopsida</taxon>
        <taxon>Pinidae</taxon>
        <taxon>Conifers II</taxon>
        <taxon>Cupressales</taxon>
        <taxon>Taxaceae</taxon>
        <taxon>Taxus</taxon>
    </lineage>
</organism>
<feature type="compositionally biased region" description="Gly residues" evidence="1">
    <location>
        <begin position="44"/>
        <end position="53"/>
    </location>
</feature>
<comment type="caution">
    <text evidence="2">The sequence shown here is derived from an EMBL/GenBank/DDBJ whole genome shotgun (WGS) entry which is preliminary data.</text>
</comment>